<reference evidence="1" key="1">
    <citation type="submission" date="2017-02" db="EMBL/GenBank/DDBJ databases">
        <authorList>
            <person name="Regsiter A."/>
            <person name="William W."/>
        </authorList>
    </citation>
    <scope>NUCLEOTIDE SEQUENCE</scope>
    <source>
        <strain evidence="1">BdmA 4</strain>
    </source>
</reference>
<name>A0A3P3XRY4_9SPIR</name>
<accession>A0A3P3XRY4</accession>
<sequence length="47" mass="5115">MHAPHDKREALSKVGRVLKGPPFIAAFVYGFNETGANAKPISEVTDF</sequence>
<gene>
    <name evidence="1" type="ORF">SPIRO4BDMA_50148</name>
</gene>
<dbReference type="AlphaFoldDB" id="A0A3P3XRY4"/>
<evidence type="ECO:0000313" key="1">
    <source>
        <dbReference type="EMBL" id="SLM18633.1"/>
    </source>
</evidence>
<organism evidence="1">
    <name type="scientific">uncultured spirochete</name>
    <dbReference type="NCBI Taxonomy" id="156406"/>
    <lineage>
        <taxon>Bacteria</taxon>
        <taxon>Pseudomonadati</taxon>
        <taxon>Spirochaetota</taxon>
        <taxon>Spirochaetia</taxon>
        <taxon>Spirochaetales</taxon>
        <taxon>environmental samples</taxon>
    </lineage>
</organism>
<proteinExistence type="predicted"/>
<dbReference type="EMBL" id="FWDO01000005">
    <property type="protein sequence ID" value="SLM18633.1"/>
    <property type="molecule type" value="Genomic_DNA"/>
</dbReference>
<protein>
    <submittedName>
        <fullName evidence="1">Uncharacterized protein</fullName>
    </submittedName>
</protein>